<feature type="domain" description="NAD(P)-binding" evidence="1">
    <location>
        <begin position="44"/>
        <end position="135"/>
    </location>
</feature>
<organism evidence="2 3">
    <name type="scientific">Cellulomonas triticagri</name>
    <dbReference type="NCBI Taxonomy" id="2483352"/>
    <lineage>
        <taxon>Bacteria</taxon>
        <taxon>Bacillati</taxon>
        <taxon>Actinomycetota</taxon>
        <taxon>Actinomycetes</taxon>
        <taxon>Micrococcales</taxon>
        <taxon>Cellulomonadaceae</taxon>
        <taxon>Cellulomonas</taxon>
    </lineage>
</organism>
<dbReference type="Proteomes" id="UP000269289">
    <property type="component" value="Unassembled WGS sequence"/>
</dbReference>
<dbReference type="InterPro" id="IPR016040">
    <property type="entry name" value="NAD(P)-bd_dom"/>
</dbReference>
<keyword evidence="3" id="KW-1185">Reference proteome</keyword>
<protein>
    <submittedName>
        <fullName evidence="2">NmrA family protein</fullName>
    </submittedName>
</protein>
<dbReference type="PANTHER" id="PTHR12126:SF11">
    <property type="entry name" value="NADH DEHYDROGENASE [UBIQUINONE] 1 ALPHA SUBCOMPLEX SUBUNIT 9, MITOCHONDRIAL"/>
    <property type="match status" value="1"/>
</dbReference>
<accession>A0A3M2JHI4</accession>
<gene>
    <name evidence="2" type="ORF">EBM89_08310</name>
</gene>
<dbReference type="OrthoDB" id="9771302at2"/>
<name>A0A3M2JHI4_9CELL</name>
<dbReference type="PANTHER" id="PTHR12126">
    <property type="entry name" value="NADH-UBIQUINONE OXIDOREDUCTASE 39 KDA SUBUNIT-RELATED"/>
    <property type="match status" value="1"/>
</dbReference>
<sequence length="247" mass="25584">MRMLVAGGTGHVGSRLTARLRELGHDVVVGSREDGFDPVTGAGVGDAVRGADVVVDVLNTPEMEAAAATAFFRGTTERLLAAELSTGVRHHVLLSVVGADRALANGYYAGKVAQEDAVREGDVPFTVVRATQFHHFVPSIADWLTVDGTVHAPGTLLQPVAVEDVVALLADVAEGPALGDTVDLAGPDRFRLDDLLRATLAEQGDPRVVRTVDGTALGAESGDALVPLGAYRRGARPYPVAGVPVAG</sequence>
<dbReference type="RefSeq" id="WP_122148975.1">
    <property type="nucleotide sequence ID" value="NZ_RFFI01000036.1"/>
</dbReference>
<evidence type="ECO:0000313" key="3">
    <source>
        <dbReference type="Proteomes" id="UP000269289"/>
    </source>
</evidence>
<dbReference type="InterPro" id="IPR051207">
    <property type="entry name" value="ComplexI_NDUFA9_subunit"/>
</dbReference>
<dbReference type="Pfam" id="PF13460">
    <property type="entry name" value="NAD_binding_10"/>
    <property type="match status" value="1"/>
</dbReference>
<dbReference type="SUPFAM" id="SSF51735">
    <property type="entry name" value="NAD(P)-binding Rossmann-fold domains"/>
    <property type="match status" value="1"/>
</dbReference>
<proteinExistence type="predicted"/>
<evidence type="ECO:0000313" key="2">
    <source>
        <dbReference type="EMBL" id="RMI12504.1"/>
    </source>
</evidence>
<dbReference type="InterPro" id="IPR036291">
    <property type="entry name" value="NAD(P)-bd_dom_sf"/>
</dbReference>
<dbReference type="GO" id="GO:0044877">
    <property type="term" value="F:protein-containing complex binding"/>
    <property type="evidence" value="ECO:0007669"/>
    <property type="project" value="TreeGrafter"/>
</dbReference>
<evidence type="ECO:0000259" key="1">
    <source>
        <dbReference type="Pfam" id="PF13460"/>
    </source>
</evidence>
<comment type="caution">
    <text evidence="2">The sequence shown here is derived from an EMBL/GenBank/DDBJ whole genome shotgun (WGS) entry which is preliminary data.</text>
</comment>
<dbReference type="AlphaFoldDB" id="A0A3M2JHI4"/>
<dbReference type="Gene3D" id="3.40.50.720">
    <property type="entry name" value="NAD(P)-binding Rossmann-like Domain"/>
    <property type="match status" value="1"/>
</dbReference>
<dbReference type="EMBL" id="RFFI01000036">
    <property type="protein sequence ID" value="RMI12504.1"/>
    <property type="molecule type" value="Genomic_DNA"/>
</dbReference>
<reference evidence="2 3" key="1">
    <citation type="submission" date="2018-10" db="EMBL/GenBank/DDBJ databases">
        <title>Isolation, diversity and antifungal activity of actinobacteria from wheat.</title>
        <authorList>
            <person name="Han C."/>
        </authorList>
    </citation>
    <scope>NUCLEOTIDE SEQUENCE [LARGE SCALE GENOMIC DNA]</scope>
    <source>
        <strain evidence="2 3">NEAU-YY56</strain>
    </source>
</reference>